<dbReference type="SUPFAM" id="SSF53244">
    <property type="entry name" value="MurD-like peptide ligases, peptide-binding domain"/>
    <property type="match status" value="1"/>
</dbReference>
<evidence type="ECO:0000256" key="1">
    <source>
        <dbReference type="ARBA" id="ARBA00001946"/>
    </source>
</evidence>
<dbReference type="Gene3D" id="3.90.190.20">
    <property type="entry name" value="Mur ligase, C-terminal domain"/>
    <property type="match status" value="1"/>
</dbReference>
<dbReference type="InterPro" id="IPR036565">
    <property type="entry name" value="Mur-like_cat_sf"/>
</dbReference>
<dbReference type="InterPro" id="IPR036615">
    <property type="entry name" value="Mur_ligase_C_dom_sf"/>
</dbReference>
<evidence type="ECO:0000256" key="4">
    <source>
        <dbReference type="ARBA" id="ARBA00022598"/>
    </source>
</evidence>
<keyword evidence="7 11" id="KW-0067">ATP-binding</keyword>
<dbReference type="GO" id="GO:0005524">
    <property type="term" value="F:ATP binding"/>
    <property type="evidence" value="ECO:0007669"/>
    <property type="project" value="UniProtKB-KW"/>
</dbReference>
<dbReference type="NCBIfam" id="TIGR01499">
    <property type="entry name" value="folC"/>
    <property type="match status" value="1"/>
</dbReference>
<dbReference type="RefSeq" id="WP_073590378.1">
    <property type="nucleotide sequence ID" value="NZ_FRFD01000011.1"/>
</dbReference>
<gene>
    <name evidence="14" type="ORF">SAMN02745217_03742</name>
</gene>
<dbReference type="PANTHER" id="PTHR11136">
    <property type="entry name" value="FOLYLPOLYGLUTAMATE SYNTHASE-RELATED"/>
    <property type="match status" value="1"/>
</dbReference>
<proteinExistence type="inferred from homology"/>
<evidence type="ECO:0000256" key="7">
    <source>
        <dbReference type="ARBA" id="ARBA00022840"/>
    </source>
</evidence>
<feature type="domain" description="Mur ligase central" evidence="13">
    <location>
        <begin position="144"/>
        <end position="290"/>
    </location>
</feature>
<dbReference type="EC" id="6.3.2.17" evidence="3"/>
<dbReference type="AlphaFoldDB" id="A0A1M7YJ26"/>
<dbReference type="Pfam" id="PF02875">
    <property type="entry name" value="Mur_ligase_C"/>
    <property type="match status" value="1"/>
</dbReference>
<dbReference type="InterPro" id="IPR018109">
    <property type="entry name" value="Folylpolyglutamate_synth_CS"/>
</dbReference>
<comment type="similarity">
    <text evidence="2 11">Belongs to the folylpolyglutamate synthase family.</text>
</comment>
<comment type="catalytic activity">
    <reaction evidence="10">
        <text>(6S)-5,6,7,8-tetrahydrofolyl-(gamma-L-Glu)(n) + L-glutamate + ATP = (6S)-5,6,7,8-tetrahydrofolyl-(gamma-L-Glu)(n+1) + ADP + phosphate + H(+)</text>
        <dbReference type="Rhea" id="RHEA:10580"/>
        <dbReference type="Rhea" id="RHEA-COMP:14738"/>
        <dbReference type="Rhea" id="RHEA-COMP:14740"/>
        <dbReference type="ChEBI" id="CHEBI:15378"/>
        <dbReference type="ChEBI" id="CHEBI:29985"/>
        <dbReference type="ChEBI" id="CHEBI:30616"/>
        <dbReference type="ChEBI" id="CHEBI:43474"/>
        <dbReference type="ChEBI" id="CHEBI:141005"/>
        <dbReference type="ChEBI" id="CHEBI:456216"/>
        <dbReference type="EC" id="6.3.2.17"/>
    </reaction>
</comment>
<evidence type="ECO:0000256" key="2">
    <source>
        <dbReference type="ARBA" id="ARBA00008276"/>
    </source>
</evidence>
<evidence type="ECO:0000256" key="6">
    <source>
        <dbReference type="ARBA" id="ARBA00022741"/>
    </source>
</evidence>
<dbReference type="GO" id="GO:0008841">
    <property type="term" value="F:dihydrofolate synthase activity"/>
    <property type="evidence" value="ECO:0007669"/>
    <property type="project" value="TreeGrafter"/>
</dbReference>
<dbReference type="FunFam" id="3.40.1190.10:FF:000011">
    <property type="entry name" value="Folylpolyglutamate synthase/dihydrofolate synthase"/>
    <property type="match status" value="1"/>
</dbReference>
<dbReference type="GO" id="GO:0005737">
    <property type="term" value="C:cytoplasm"/>
    <property type="evidence" value="ECO:0007669"/>
    <property type="project" value="TreeGrafter"/>
</dbReference>
<protein>
    <recommendedName>
        <fullName evidence="3">tetrahydrofolate synthase</fullName>
        <ecNumber evidence="3">6.3.2.17</ecNumber>
    </recommendedName>
    <alternativeName>
        <fullName evidence="9">Tetrahydrofolylpolyglutamate synthase</fullName>
    </alternativeName>
</protein>
<evidence type="ECO:0000313" key="15">
    <source>
        <dbReference type="Proteomes" id="UP000184612"/>
    </source>
</evidence>
<evidence type="ECO:0000256" key="3">
    <source>
        <dbReference type="ARBA" id="ARBA00013025"/>
    </source>
</evidence>
<evidence type="ECO:0000259" key="12">
    <source>
        <dbReference type="Pfam" id="PF02875"/>
    </source>
</evidence>
<comment type="cofactor">
    <cofactor evidence="1">
        <name>Mg(2+)</name>
        <dbReference type="ChEBI" id="CHEBI:18420"/>
    </cofactor>
</comment>
<reference evidence="14 15" key="1">
    <citation type="submission" date="2016-12" db="EMBL/GenBank/DDBJ databases">
        <authorList>
            <person name="Song W.-J."/>
            <person name="Kurnit D.M."/>
        </authorList>
    </citation>
    <scope>NUCLEOTIDE SEQUENCE [LARGE SCALE GENOMIC DNA]</scope>
    <source>
        <strain evidence="14 15">DSM 12503</strain>
    </source>
</reference>
<dbReference type="STRING" id="1121345.SAMN02745217_03742"/>
<dbReference type="SUPFAM" id="SSF53623">
    <property type="entry name" value="MurD-like peptide ligases, catalytic domain"/>
    <property type="match status" value="1"/>
</dbReference>
<dbReference type="PANTHER" id="PTHR11136:SF0">
    <property type="entry name" value="DIHYDROFOLATE SYNTHETASE-RELATED"/>
    <property type="match status" value="1"/>
</dbReference>
<keyword evidence="15" id="KW-1185">Reference proteome</keyword>
<evidence type="ECO:0000256" key="9">
    <source>
        <dbReference type="ARBA" id="ARBA00030592"/>
    </source>
</evidence>
<name>A0A1M7YJ26_9FIRM</name>
<keyword evidence="5" id="KW-0479">Metal-binding</keyword>
<dbReference type="PIRSF" id="PIRSF001563">
    <property type="entry name" value="Folylpolyglu_synth"/>
    <property type="match status" value="1"/>
</dbReference>
<dbReference type="InterPro" id="IPR004101">
    <property type="entry name" value="Mur_ligase_C"/>
</dbReference>
<dbReference type="Gene3D" id="3.40.1190.10">
    <property type="entry name" value="Mur-like, catalytic domain"/>
    <property type="match status" value="1"/>
</dbReference>
<evidence type="ECO:0000256" key="8">
    <source>
        <dbReference type="ARBA" id="ARBA00022842"/>
    </source>
</evidence>
<accession>A0A1M7YJ26</accession>
<evidence type="ECO:0000256" key="5">
    <source>
        <dbReference type="ARBA" id="ARBA00022723"/>
    </source>
</evidence>
<evidence type="ECO:0000313" key="14">
    <source>
        <dbReference type="EMBL" id="SHO52610.1"/>
    </source>
</evidence>
<dbReference type="OrthoDB" id="9809356at2"/>
<sequence length="457" mass="50468">MEYSKAISFLEEVKKTGSKPGLTAISQLLKELDSPQEKVAFVHVAGTNAKGSVSAYIASILACAGYVTGRFSSPAVFQYEEMIQIISKQPAGKRNEDTVSKTDASAEIDITSIEREEFASCIEVIKGACERMTAKGKDCPTIFEVETAMAFLYFYRKKCDIAVIEVGMGGRLDATNIIDSPKCAVLTAISMDHTEYLGHTLKEIAWHKAGIIKKGIPVVSYKQEEEAEKVIEETAKEMEASLITADFSKVTIKNMDMGETLFDYGDWKNLKIKLLGKNQIYNAVTAIHAAGALNKNGISLKTEDIYEGLKNAVWEGRFQCICKSPLIMIDGAHNEGAARALADNIRLYLKDKTLYYIMGIFKDKDYEAVLRLTAGYASEIYCITPPNIRALPSKELADAAAKQGKKAVDAITVRNALSMIKEKTKEDKNYAVLAFGSLSILKEVKEEVYRLYLQPQT</sequence>
<feature type="domain" description="Mur ligase C-terminal" evidence="12">
    <location>
        <begin position="316"/>
        <end position="437"/>
    </location>
</feature>
<dbReference type="GO" id="GO:0004326">
    <property type="term" value="F:tetrahydrofolylpolyglutamate synthase activity"/>
    <property type="evidence" value="ECO:0007669"/>
    <property type="project" value="UniProtKB-EC"/>
</dbReference>
<organism evidence="14 15">
    <name type="scientific">Anaerocolumna xylanovorans DSM 12503</name>
    <dbReference type="NCBI Taxonomy" id="1121345"/>
    <lineage>
        <taxon>Bacteria</taxon>
        <taxon>Bacillati</taxon>
        <taxon>Bacillota</taxon>
        <taxon>Clostridia</taxon>
        <taxon>Lachnospirales</taxon>
        <taxon>Lachnospiraceae</taxon>
        <taxon>Anaerocolumna</taxon>
    </lineage>
</organism>
<keyword evidence="6 11" id="KW-0547">Nucleotide-binding</keyword>
<dbReference type="GO" id="GO:0046872">
    <property type="term" value="F:metal ion binding"/>
    <property type="evidence" value="ECO:0007669"/>
    <property type="project" value="UniProtKB-KW"/>
</dbReference>
<dbReference type="Pfam" id="PF08245">
    <property type="entry name" value="Mur_ligase_M"/>
    <property type="match status" value="1"/>
</dbReference>
<evidence type="ECO:0000259" key="13">
    <source>
        <dbReference type="Pfam" id="PF08245"/>
    </source>
</evidence>
<dbReference type="EMBL" id="FRFD01000011">
    <property type="protein sequence ID" value="SHO52610.1"/>
    <property type="molecule type" value="Genomic_DNA"/>
</dbReference>
<evidence type="ECO:0000256" key="11">
    <source>
        <dbReference type="PIRNR" id="PIRNR001563"/>
    </source>
</evidence>
<dbReference type="PROSITE" id="PS01012">
    <property type="entry name" value="FOLYLPOLYGLU_SYNT_2"/>
    <property type="match status" value="1"/>
</dbReference>
<dbReference type="InterPro" id="IPR001645">
    <property type="entry name" value="Folylpolyglutamate_synth"/>
</dbReference>
<keyword evidence="4 11" id="KW-0436">Ligase</keyword>
<evidence type="ECO:0000256" key="10">
    <source>
        <dbReference type="ARBA" id="ARBA00047493"/>
    </source>
</evidence>
<keyword evidence="8" id="KW-0460">Magnesium</keyword>
<dbReference type="InterPro" id="IPR013221">
    <property type="entry name" value="Mur_ligase_cen"/>
</dbReference>
<dbReference type="Proteomes" id="UP000184612">
    <property type="component" value="Unassembled WGS sequence"/>
</dbReference>